<gene>
    <name evidence="2" type="ORF">PSTEL_17645</name>
</gene>
<dbReference type="InterPro" id="IPR051158">
    <property type="entry name" value="Metallophosphoesterase_sf"/>
</dbReference>
<reference evidence="2 3" key="1">
    <citation type="submission" date="2014-08" db="EMBL/GenBank/DDBJ databases">
        <title>Comparative genomics of the Paenibacillus odorifer group.</title>
        <authorList>
            <person name="den Bakker H.C."/>
            <person name="Tsai Y.-C."/>
            <person name="Martin N."/>
            <person name="Korlach J."/>
            <person name="Wiedmann M."/>
        </authorList>
    </citation>
    <scope>NUCLEOTIDE SEQUENCE [LARGE SCALE GENOMIC DNA]</scope>
    <source>
        <strain evidence="2 3">DSM 14472</strain>
    </source>
</reference>
<keyword evidence="3" id="KW-1185">Reference proteome</keyword>
<evidence type="ECO:0000313" key="3">
    <source>
        <dbReference type="Proteomes" id="UP000029507"/>
    </source>
</evidence>
<dbReference type="GO" id="GO:0009245">
    <property type="term" value="P:lipid A biosynthetic process"/>
    <property type="evidence" value="ECO:0007669"/>
    <property type="project" value="TreeGrafter"/>
</dbReference>
<proteinExistence type="predicted"/>
<protein>
    <recommendedName>
        <fullName evidence="1">Calcineurin-like phosphoesterase domain-containing protein</fullName>
    </recommendedName>
</protein>
<sequence>MVTAWPYVAAAGAGIVAVASSMVVSAFGRRIVETDIVLDNLPAALDGFRILLVTDIHRRRLPKSLPSRLGKGVNLVLLGGDMTEKNAPLHRLESNLELLAPVAPIFAVHGNHDYKAEIAKVDSIIRGRGIRLLVDENVQLDSNGEKFWLTGVDYPRSGGKIDYAPLPELPSGSEGAFRIILVHDPMWLMTRSTVPADLVLAGHTHGGQVLVPLIGRRHVETFYHTYSAGMYDWARRDGSGGLAKVFISRGFGTAHLPLRFRSPAEINVLTLRRRVVLS</sequence>
<evidence type="ECO:0000259" key="1">
    <source>
        <dbReference type="Pfam" id="PF00149"/>
    </source>
</evidence>
<dbReference type="KEGG" id="pste:PSTEL_17645"/>
<dbReference type="Gene3D" id="3.60.21.10">
    <property type="match status" value="1"/>
</dbReference>
<dbReference type="GO" id="GO:0008758">
    <property type="term" value="F:UDP-2,3-diacylglucosamine hydrolase activity"/>
    <property type="evidence" value="ECO:0007669"/>
    <property type="project" value="TreeGrafter"/>
</dbReference>
<evidence type="ECO:0000313" key="2">
    <source>
        <dbReference type="EMBL" id="AIQ64658.1"/>
    </source>
</evidence>
<dbReference type="EMBL" id="CP009286">
    <property type="protein sequence ID" value="AIQ64658.1"/>
    <property type="molecule type" value="Genomic_DNA"/>
</dbReference>
<dbReference type="STRING" id="169760.PSTEL_17645"/>
<organism evidence="2 3">
    <name type="scientific">Paenibacillus stellifer</name>
    <dbReference type="NCBI Taxonomy" id="169760"/>
    <lineage>
        <taxon>Bacteria</taxon>
        <taxon>Bacillati</taxon>
        <taxon>Bacillota</taxon>
        <taxon>Bacilli</taxon>
        <taxon>Bacillales</taxon>
        <taxon>Paenibacillaceae</taxon>
        <taxon>Paenibacillus</taxon>
    </lineage>
</organism>
<dbReference type="InterPro" id="IPR004843">
    <property type="entry name" value="Calcineurin-like_PHP"/>
</dbReference>
<feature type="domain" description="Calcineurin-like phosphoesterase" evidence="1">
    <location>
        <begin position="48"/>
        <end position="206"/>
    </location>
</feature>
<dbReference type="PANTHER" id="PTHR31302">
    <property type="entry name" value="TRANSMEMBRANE PROTEIN WITH METALLOPHOSPHOESTERASE DOMAIN-RELATED"/>
    <property type="match status" value="1"/>
</dbReference>
<dbReference type="InterPro" id="IPR029052">
    <property type="entry name" value="Metallo-depent_PP-like"/>
</dbReference>
<dbReference type="OrthoDB" id="9780884at2"/>
<dbReference type="AlphaFoldDB" id="A0A089LZE3"/>
<dbReference type="Pfam" id="PF00149">
    <property type="entry name" value="Metallophos"/>
    <property type="match status" value="1"/>
</dbReference>
<dbReference type="PANTHER" id="PTHR31302:SF32">
    <property type="entry name" value="PHOSPHOESTERASE"/>
    <property type="match status" value="1"/>
</dbReference>
<dbReference type="HOGENOM" id="CLU_025443_3_2_9"/>
<dbReference type="Proteomes" id="UP000029507">
    <property type="component" value="Chromosome"/>
</dbReference>
<name>A0A089LZE3_9BACL</name>
<accession>A0A089LZE3</accession>
<dbReference type="SUPFAM" id="SSF56300">
    <property type="entry name" value="Metallo-dependent phosphatases"/>
    <property type="match status" value="1"/>
</dbReference>
<dbReference type="GO" id="GO:0016020">
    <property type="term" value="C:membrane"/>
    <property type="evidence" value="ECO:0007669"/>
    <property type="project" value="GOC"/>
</dbReference>